<keyword evidence="5 6" id="KW-0472">Membrane</keyword>
<evidence type="ECO:0000256" key="3">
    <source>
        <dbReference type="ARBA" id="ARBA00022692"/>
    </source>
</evidence>
<dbReference type="Pfam" id="PF03176">
    <property type="entry name" value="MMPL"/>
    <property type="match status" value="2"/>
</dbReference>
<comment type="subcellular location">
    <subcellularLocation>
        <location evidence="1">Cell membrane</location>
        <topology evidence="1">Multi-pass membrane protein</topology>
    </subcellularLocation>
</comment>
<sequence length="724" mass="80701">MKQNVGRLDLWGKIGLFIHRFRITFILLATIVAGSLAFFAPKLPGILGGDGFKTKGDYQTTRKILEKDFKQSQDTLFLVFQKRSGTEEAFRTQVQRVVEKIANTEDFASFRHPGIDPTMQKADIAYATILLKGADTEALTKNTLAFAERVRKESNELVQIVPTGFAVINDEINARSQSDLKKAEMIGLPIAFLVLLLSFGRFTASLLPIINGILSVVAAMGILYFVGREMELSIFVLNVAPMIGFALSIDFALLFVNRFREEIETKSVGAAIGITYQTAGRSIVFSGLCVFVGLAGLFFFQIDYIQSVAISGTIVVIMSIFFSLTVLPAVLSLMGKRLLRKGKWSESRSASFWRSFATFVMSRPVLMVVTVLAFIFVSLLPLRNANFQFPGVESLPERSEARIAYERYENEFNEMIKTHADVTIVVETDGSVTELKNLQIVEKLIQKLKQDKQVYRVTGIDAPSAQLDAARETPQVQALFGAYTNGNKTFIQIALKNKPKSAEAKDWVRDFKKRYEQDGLTYYVGGLTKFEQELEDEIINKIAVAMTLILGSTFVILMIAFRSLLIPLKAIIMNILSLSATIGIVVWLFEGGHLGLEQSAVMFVLPVFIFGLVFGLSMDYEVFLISRMYELYHETGDNDYATLEGLVSTSRIITSAALIMIVVTGAFAFTDILPVQQMGIGVALAIFLDATIVRLLLVPSLMKLFGHWNWWFFDTSRKQEKSGA</sequence>
<evidence type="ECO:0000313" key="8">
    <source>
        <dbReference type="EMBL" id="MDG5753801.1"/>
    </source>
</evidence>
<feature type="transmembrane region" description="Helical" evidence="6">
    <location>
        <begin position="356"/>
        <end position="380"/>
    </location>
</feature>
<keyword evidence="2" id="KW-1003">Cell membrane</keyword>
<name>A0ABT6H5X1_9BACI</name>
<dbReference type="InterPro" id="IPR000731">
    <property type="entry name" value="SSD"/>
</dbReference>
<keyword evidence="9" id="KW-1185">Reference proteome</keyword>
<organism evidence="8 9">
    <name type="scientific">Ectobacillus antri</name>
    <dbReference type="NCBI Taxonomy" id="2486280"/>
    <lineage>
        <taxon>Bacteria</taxon>
        <taxon>Bacillati</taxon>
        <taxon>Bacillota</taxon>
        <taxon>Bacilli</taxon>
        <taxon>Bacillales</taxon>
        <taxon>Bacillaceae</taxon>
        <taxon>Ectobacillus</taxon>
    </lineage>
</organism>
<feature type="transmembrane region" description="Helical" evidence="6">
    <location>
        <begin position="600"/>
        <end position="618"/>
    </location>
</feature>
<accession>A0ABT6H5X1</accession>
<evidence type="ECO:0000256" key="2">
    <source>
        <dbReference type="ARBA" id="ARBA00022475"/>
    </source>
</evidence>
<proteinExistence type="predicted"/>
<evidence type="ECO:0000256" key="1">
    <source>
        <dbReference type="ARBA" id="ARBA00004651"/>
    </source>
</evidence>
<gene>
    <name evidence="8" type="ORF">P6P90_07420</name>
</gene>
<reference evidence="8 9" key="1">
    <citation type="submission" date="2023-04" db="EMBL/GenBank/DDBJ databases">
        <title>Ectobacillus antri isolated from activated sludge.</title>
        <authorList>
            <person name="Yan P."/>
            <person name="Liu X."/>
        </authorList>
    </citation>
    <scope>NUCLEOTIDE SEQUENCE [LARGE SCALE GENOMIC DNA]</scope>
    <source>
        <strain evidence="8 9">C18H</strain>
    </source>
</reference>
<feature type="transmembrane region" description="Helical" evidence="6">
    <location>
        <begin position="185"/>
        <end position="202"/>
    </location>
</feature>
<evidence type="ECO:0000256" key="5">
    <source>
        <dbReference type="ARBA" id="ARBA00023136"/>
    </source>
</evidence>
<feature type="transmembrane region" description="Helical" evidence="6">
    <location>
        <begin position="283"/>
        <end position="302"/>
    </location>
</feature>
<comment type="caution">
    <text evidence="8">The sequence shown here is derived from an EMBL/GenBank/DDBJ whole genome shotgun (WGS) entry which is preliminary data.</text>
</comment>
<protein>
    <submittedName>
        <fullName evidence="8">MMPL family transporter</fullName>
    </submittedName>
</protein>
<dbReference type="PANTHER" id="PTHR33406">
    <property type="entry name" value="MEMBRANE PROTEIN MJ1562-RELATED"/>
    <property type="match status" value="1"/>
</dbReference>
<dbReference type="Gene3D" id="1.20.1640.10">
    <property type="entry name" value="Multidrug efflux transporter AcrB transmembrane domain"/>
    <property type="match status" value="2"/>
</dbReference>
<dbReference type="InterPro" id="IPR004869">
    <property type="entry name" value="MMPL_dom"/>
</dbReference>
<feature type="transmembrane region" description="Helical" evidence="6">
    <location>
        <begin position="232"/>
        <end position="256"/>
    </location>
</feature>
<evidence type="ECO:0000256" key="4">
    <source>
        <dbReference type="ARBA" id="ARBA00022989"/>
    </source>
</evidence>
<feature type="transmembrane region" description="Helical" evidence="6">
    <location>
        <begin position="209"/>
        <end position="226"/>
    </location>
</feature>
<evidence type="ECO:0000256" key="6">
    <source>
        <dbReference type="SAM" id="Phobius"/>
    </source>
</evidence>
<feature type="transmembrane region" description="Helical" evidence="6">
    <location>
        <begin position="542"/>
        <end position="561"/>
    </location>
</feature>
<dbReference type="RefSeq" id="WP_124562814.1">
    <property type="nucleotide sequence ID" value="NZ_JARRRY010000009.1"/>
</dbReference>
<keyword evidence="3 6" id="KW-0812">Transmembrane</keyword>
<dbReference type="PANTHER" id="PTHR33406:SF13">
    <property type="entry name" value="MEMBRANE PROTEIN YDFJ"/>
    <property type="match status" value="1"/>
</dbReference>
<dbReference type="PROSITE" id="PS50156">
    <property type="entry name" value="SSD"/>
    <property type="match status" value="1"/>
</dbReference>
<feature type="transmembrane region" description="Helical" evidence="6">
    <location>
        <begin position="678"/>
        <end position="697"/>
    </location>
</feature>
<feature type="domain" description="SSD" evidence="7">
    <location>
        <begin position="200"/>
        <end position="333"/>
    </location>
</feature>
<dbReference type="InterPro" id="IPR050545">
    <property type="entry name" value="Mycobact_MmpL"/>
</dbReference>
<evidence type="ECO:0000313" key="9">
    <source>
        <dbReference type="Proteomes" id="UP001218246"/>
    </source>
</evidence>
<dbReference type="SUPFAM" id="SSF82866">
    <property type="entry name" value="Multidrug efflux transporter AcrB transmembrane domain"/>
    <property type="match status" value="2"/>
</dbReference>
<feature type="transmembrane region" description="Helical" evidence="6">
    <location>
        <begin position="21"/>
        <end position="40"/>
    </location>
</feature>
<feature type="transmembrane region" description="Helical" evidence="6">
    <location>
        <begin position="568"/>
        <end position="588"/>
    </location>
</feature>
<evidence type="ECO:0000259" key="7">
    <source>
        <dbReference type="PROSITE" id="PS50156"/>
    </source>
</evidence>
<keyword evidence="4 6" id="KW-1133">Transmembrane helix</keyword>
<feature type="transmembrane region" description="Helical" evidence="6">
    <location>
        <begin position="652"/>
        <end position="672"/>
    </location>
</feature>
<dbReference type="EMBL" id="JARULN010000004">
    <property type="protein sequence ID" value="MDG5753801.1"/>
    <property type="molecule type" value="Genomic_DNA"/>
</dbReference>
<feature type="transmembrane region" description="Helical" evidence="6">
    <location>
        <begin position="308"/>
        <end position="335"/>
    </location>
</feature>
<dbReference type="Proteomes" id="UP001218246">
    <property type="component" value="Unassembled WGS sequence"/>
</dbReference>